<dbReference type="SUPFAM" id="SSF53850">
    <property type="entry name" value="Periplasmic binding protein-like II"/>
    <property type="match status" value="1"/>
</dbReference>
<feature type="domain" description="Protein kinase" evidence="3">
    <location>
        <begin position="148"/>
        <end position="417"/>
    </location>
</feature>
<dbReference type="EMBL" id="JAQOSP010000126">
    <property type="protein sequence ID" value="MDJ1171765.1"/>
    <property type="molecule type" value="Genomic_DNA"/>
</dbReference>
<evidence type="ECO:0000313" key="4">
    <source>
        <dbReference type="EMBL" id="MDJ1171765.1"/>
    </source>
</evidence>
<dbReference type="Gene3D" id="3.40.190.10">
    <property type="entry name" value="Periplasmic binding protein-like II"/>
    <property type="match status" value="2"/>
</dbReference>
<dbReference type="InterPro" id="IPR050811">
    <property type="entry name" value="Phosphate_ABC_transporter"/>
</dbReference>
<dbReference type="InterPro" id="IPR024370">
    <property type="entry name" value="PBP_domain"/>
</dbReference>
<keyword evidence="1" id="KW-0732">Signal</keyword>
<protein>
    <submittedName>
        <fullName evidence="4">Substrate-binding domain-containing protein</fullName>
    </submittedName>
</protein>
<keyword evidence="2" id="KW-1133">Transmembrane helix</keyword>
<proteinExistence type="predicted"/>
<dbReference type="SUPFAM" id="SSF56112">
    <property type="entry name" value="Protein kinase-like (PK-like)"/>
    <property type="match status" value="1"/>
</dbReference>
<accession>A0ABT7AXX2</accession>
<evidence type="ECO:0000256" key="2">
    <source>
        <dbReference type="SAM" id="Phobius"/>
    </source>
</evidence>
<dbReference type="InterPro" id="IPR011009">
    <property type="entry name" value="Kinase-like_dom_sf"/>
</dbReference>
<dbReference type="Gene3D" id="1.10.510.10">
    <property type="entry name" value="Transferase(Phosphotransferase) domain 1"/>
    <property type="match status" value="1"/>
</dbReference>
<dbReference type="PANTHER" id="PTHR30570:SF1">
    <property type="entry name" value="PHOSPHATE-BINDING PROTEIN PSTS"/>
    <property type="match status" value="1"/>
</dbReference>
<reference evidence="4 5" key="1">
    <citation type="submission" date="2023-01" db="EMBL/GenBank/DDBJ databases">
        <title>Novel diversity within Roseofilum (Cyanobacteria; Desertifilaceae) from marine benthic mats with descriptions of four novel species.</title>
        <authorList>
            <person name="Wang Y."/>
            <person name="Berthold D.E."/>
            <person name="Hu J."/>
            <person name="Lefler F.W."/>
            <person name="Laughinghouse H.D. IV."/>
        </authorList>
    </citation>
    <scope>NUCLEOTIDE SEQUENCE [LARGE SCALE GENOMIC DNA]</scope>
    <source>
        <strain evidence="4 5">BLCC-M154</strain>
    </source>
</reference>
<evidence type="ECO:0000259" key="3">
    <source>
        <dbReference type="PROSITE" id="PS50011"/>
    </source>
</evidence>
<sequence length="800" mass="91291">MAQRRNKRPFGRRTLEQIEQRGRARAQSRAAFLRGGFIYRLYRFFPFWMIQLLPFIQQDVLDLLRREREEEEEAAPEVEAVETVTAPVVGSRRDWVYTEYRCVWGDPLGCDQPRQSMEADGETKVCLRCGFPGILRPKAEIIGHRGRYRVTEFLGSRGMGRLYKGVQVVNGAPVAIKEYLLPKRYFNTQEAQNYKDNFENVAGAVLADGRAQDFRVLSSGDAIADRHEERCYVVTEGLASLYPTLRVYLQQKGAMDQWEILHFLNQVLQSLESLHGQKYRLPSSQIQGGLSHGNLSLDSLLILPQEQQFFEFPQFLIYLSDLWLWEDRFFPPTMTVKRPTLSQDLRDLGQVSFALLTGTWLLEGEKSLNPKLPQSWPEVDPKLQQFIWRLLEIDTPFPSAEVARQSLPQLSRSLEWMESTELEEEEEVVKRKRRWWWLLWLLLFLGLGSGLGWWFLRRSNDRATAQNPRVCCVEDVAAVPQGRFEYTAVGNGIWNYVLQQRNLVALGRRLDGELGRRIPKLELVYEPVESLEEAIAAVRGDRADFAIASAINEPDLEAERIAYDGLVIFVPFSYEFRQNSLPRTLNGQLSLDQVRRLYTGELSNWQELGGPDLPVKLYVPDNPELIRIFEEQVLQDPGAIAAFRQGLPQAPNPDALVVTPSEEAIAVLPIFELLRTVLADFEEREIGAIGFGAIAQVFGQCSVYPLAISTQNKTAVQPLIQNNTQPLNPGTDLCNDKGSYFPHVELFQTGEYPLAYPLTVVYARDNSRPPVGQKFAELLQTEEMQNLLAKTGLIPLNLKP</sequence>
<dbReference type="Pfam" id="PF12849">
    <property type="entry name" value="PBP_like_2"/>
    <property type="match status" value="1"/>
</dbReference>
<dbReference type="Proteomes" id="UP001235303">
    <property type="component" value="Unassembled WGS sequence"/>
</dbReference>
<evidence type="ECO:0000313" key="5">
    <source>
        <dbReference type="Proteomes" id="UP001235303"/>
    </source>
</evidence>
<organism evidence="4 5">
    <name type="scientific">Roseofilum acuticapitatum BLCC-M154</name>
    <dbReference type="NCBI Taxonomy" id="3022444"/>
    <lineage>
        <taxon>Bacteria</taxon>
        <taxon>Bacillati</taxon>
        <taxon>Cyanobacteriota</taxon>
        <taxon>Cyanophyceae</taxon>
        <taxon>Desertifilales</taxon>
        <taxon>Desertifilaceae</taxon>
        <taxon>Roseofilum</taxon>
        <taxon>Roseofilum acuticapitatum</taxon>
    </lineage>
</organism>
<dbReference type="InterPro" id="IPR000719">
    <property type="entry name" value="Prot_kinase_dom"/>
</dbReference>
<keyword evidence="2" id="KW-0472">Membrane</keyword>
<dbReference type="PROSITE" id="PS50011">
    <property type="entry name" value="PROTEIN_KINASE_DOM"/>
    <property type="match status" value="1"/>
</dbReference>
<comment type="caution">
    <text evidence="4">The sequence shown here is derived from an EMBL/GenBank/DDBJ whole genome shotgun (WGS) entry which is preliminary data.</text>
</comment>
<keyword evidence="2" id="KW-0812">Transmembrane</keyword>
<keyword evidence="5" id="KW-1185">Reference proteome</keyword>
<dbReference type="PANTHER" id="PTHR30570">
    <property type="entry name" value="PERIPLASMIC PHOSPHATE BINDING COMPONENT OF PHOSPHATE ABC TRANSPORTER"/>
    <property type="match status" value="1"/>
</dbReference>
<dbReference type="Gene3D" id="3.30.200.20">
    <property type="entry name" value="Phosphorylase Kinase, domain 1"/>
    <property type="match status" value="1"/>
</dbReference>
<evidence type="ECO:0000256" key="1">
    <source>
        <dbReference type="ARBA" id="ARBA00022729"/>
    </source>
</evidence>
<name>A0ABT7AXX2_9CYAN</name>
<feature type="transmembrane region" description="Helical" evidence="2">
    <location>
        <begin position="435"/>
        <end position="456"/>
    </location>
</feature>
<dbReference type="RefSeq" id="WP_283755519.1">
    <property type="nucleotide sequence ID" value="NZ_JAQOSP010000126.1"/>
</dbReference>
<gene>
    <name evidence="4" type="ORF">PMG71_20255</name>
</gene>